<feature type="transmembrane region" description="Helical" evidence="1">
    <location>
        <begin position="37"/>
        <end position="57"/>
    </location>
</feature>
<name>A0A0G1UYU0_9BACT</name>
<accession>A0A0G1UYU0</accession>
<sequence length="117" mass="13516">MIKKWQNITSKIEPWWTLVGAPVIQEFIFRFVPYQIYVAYGGFYTVGIVSSILFAAIHWYFGRWFVLYALVGGFIAWFVMVSYGLLWAVILHVVANVVLLRLGVLQKVKEKSPQKGK</sequence>
<gene>
    <name evidence="3" type="ORF">UY32_C0002G0048</name>
</gene>
<evidence type="ECO:0000313" key="3">
    <source>
        <dbReference type="EMBL" id="KKU99312.1"/>
    </source>
</evidence>
<organism evidence="3 4">
    <name type="scientific">Candidatus Jorgensenbacteria bacterium GW2011_GWC1_48_8</name>
    <dbReference type="NCBI Taxonomy" id="1618666"/>
    <lineage>
        <taxon>Bacteria</taxon>
        <taxon>Candidatus Joergenseniibacteriota</taxon>
    </lineage>
</organism>
<evidence type="ECO:0000256" key="1">
    <source>
        <dbReference type="SAM" id="Phobius"/>
    </source>
</evidence>
<feature type="transmembrane region" description="Helical" evidence="1">
    <location>
        <begin position="86"/>
        <end position="105"/>
    </location>
</feature>
<evidence type="ECO:0000259" key="2">
    <source>
        <dbReference type="Pfam" id="PF02517"/>
    </source>
</evidence>
<dbReference type="Proteomes" id="UP000034600">
    <property type="component" value="Unassembled WGS sequence"/>
</dbReference>
<feature type="domain" description="CAAX prenyl protease 2/Lysostaphin resistance protein A-like" evidence="2">
    <location>
        <begin position="16"/>
        <end position="98"/>
    </location>
</feature>
<dbReference type="AlphaFoldDB" id="A0A0G1UYU0"/>
<keyword evidence="1" id="KW-1133">Transmembrane helix</keyword>
<proteinExistence type="predicted"/>
<dbReference type="GO" id="GO:0080120">
    <property type="term" value="P:CAAX-box protein maturation"/>
    <property type="evidence" value="ECO:0007669"/>
    <property type="project" value="UniProtKB-ARBA"/>
</dbReference>
<dbReference type="EMBL" id="LCPO01000002">
    <property type="protein sequence ID" value="KKU99312.1"/>
    <property type="molecule type" value="Genomic_DNA"/>
</dbReference>
<comment type="caution">
    <text evidence="3">The sequence shown here is derived from an EMBL/GenBank/DDBJ whole genome shotgun (WGS) entry which is preliminary data.</text>
</comment>
<reference evidence="3 4" key="1">
    <citation type="journal article" date="2015" name="Nature">
        <title>rRNA introns, odd ribosomes, and small enigmatic genomes across a large radiation of phyla.</title>
        <authorList>
            <person name="Brown C.T."/>
            <person name="Hug L.A."/>
            <person name="Thomas B.C."/>
            <person name="Sharon I."/>
            <person name="Castelle C.J."/>
            <person name="Singh A."/>
            <person name="Wilkins M.J."/>
            <person name="Williams K.H."/>
            <person name="Banfield J.F."/>
        </authorList>
    </citation>
    <scope>NUCLEOTIDE SEQUENCE [LARGE SCALE GENOMIC DNA]</scope>
</reference>
<keyword evidence="1" id="KW-0472">Membrane</keyword>
<dbReference type="InterPro" id="IPR003675">
    <property type="entry name" value="Rce1/LyrA-like_dom"/>
</dbReference>
<dbReference type="GO" id="GO:0004175">
    <property type="term" value="F:endopeptidase activity"/>
    <property type="evidence" value="ECO:0007669"/>
    <property type="project" value="UniProtKB-ARBA"/>
</dbReference>
<evidence type="ECO:0000313" key="4">
    <source>
        <dbReference type="Proteomes" id="UP000034600"/>
    </source>
</evidence>
<keyword evidence="1" id="KW-0812">Transmembrane</keyword>
<protein>
    <recommendedName>
        <fullName evidence="2">CAAX prenyl protease 2/Lysostaphin resistance protein A-like domain-containing protein</fullName>
    </recommendedName>
</protein>
<dbReference type="Pfam" id="PF02517">
    <property type="entry name" value="Rce1-like"/>
    <property type="match status" value="1"/>
</dbReference>